<dbReference type="RefSeq" id="WP_010909397.1">
    <property type="nucleotide sequence ID" value="NC_002678.2"/>
</dbReference>
<name>Q98MS2_RHILO</name>
<evidence type="ECO:0000313" key="2">
    <source>
        <dbReference type="EMBL" id="BAB48041.1"/>
    </source>
</evidence>
<dbReference type="EMBL" id="BA000012">
    <property type="protein sequence ID" value="BAB48041.1"/>
    <property type="molecule type" value="Genomic_DNA"/>
</dbReference>
<dbReference type="KEGG" id="mlo:mll0462"/>
<dbReference type="AlphaFoldDB" id="Q98MS2"/>
<reference evidence="2 3" key="1">
    <citation type="journal article" date="2000" name="DNA Res.">
        <title>Complete genome structure of the nitrogen-fixing symbiotic bacterium Mesorhizobium loti.</title>
        <authorList>
            <person name="Kaneko T."/>
            <person name="Nakamura Y."/>
            <person name="Sato S."/>
            <person name="Asamizu E."/>
            <person name="Kato T."/>
            <person name="Sasamoto S."/>
            <person name="Watanabe A."/>
            <person name="Idesawa K."/>
            <person name="Ishikawa A."/>
            <person name="Kawashima K."/>
            <person name="Kimura T."/>
            <person name="Kishida Y."/>
            <person name="Kiyokawa C."/>
            <person name="Kohara M."/>
            <person name="Matsumoto M."/>
            <person name="Matsuno A."/>
            <person name="Mochizuki Y."/>
            <person name="Nakayama S."/>
            <person name="Nakazaki N."/>
            <person name="Shimpo S."/>
            <person name="Sugimoto M."/>
            <person name="Takeuchi C."/>
            <person name="Yamada M."/>
            <person name="Tabata S."/>
        </authorList>
    </citation>
    <scope>NUCLEOTIDE SEQUENCE [LARGE SCALE GENOMIC DNA]</scope>
    <source>
        <strain evidence="3">LMG 29417 / CECT 9101 / MAFF 303099</strain>
    </source>
</reference>
<dbReference type="PATRIC" id="fig|266835.9.peg.373"/>
<proteinExistence type="predicted"/>
<evidence type="ECO:0000256" key="1">
    <source>
        <dbReference type="SAM" id="Coils"/>
    </source>
</evidence>
<keyword evidence="1" id="KW-0175">Coiled coil</keyword>
<sequence length="794" mass="88890">MIDDDQDAIDTIDDAVDPSLKLKSSKGWLKLITDQEKAGYSDYQEKCTNIEKQYADLAKLASVTRDRQFQIFWANIEVLKPSMYSRPPVPAIVPRFQDRSPIPRTASEMLERSAAVALQREDIDSVMRQVRDDLAILARGCIWVRYETRSKDNDYTEKVCIDHKNRRDFAHDPAREWKEVDWVAGGAWMTKKEMRKRFRSTSGDAYMNAEFATRKDDKNNSDGKLKARVWEVWCKSQNKVVWVSPGVDVLLDEGEPHLTLEGFFPCPRPAFGTVQRNSLIPVPDFVFYKDQIEEVNDITNRISALSDALRVRGFYPAGAGEIGDAIEAALKSTNDRQIMVPVSNWAMLGGSAKDMIVWLPLDMVVQTITQLIQLRKQLIEDIYQISGLSDIMRGETNPNETATAQNIKTQYGSVRIRDRQAELVRIALDTVRIIVEIMAENFKPDTLQEMSLMELPTDADVAKVVKGLENQAQQIVAELQHAKTDPEVQQMAQQNPDAAKQIMDQAQQQVQALSKQVDDQKATVTIDQVIKFLRDQKIRAFSLDIETDSTIQPDEQAEKASRAEFLTALAGVLAQLGPMVEARPETAPFAAELLKFAIAPFRVGRQMDTAIDEFADNMKAAAAQAKPPPPDPAMLKAQAEIQALQAKSEAEAQSHAQEHAYKMQTLAAERDVKVQEAQIRVGNENARHARDMQVKDADMRSKLAEAGYPPDFSIDGANQMNQAQFQQIMAELTATREQSVQQGQQLGQTLVQALQLVVQSNQDTAKAMIAAATAPKRIVRDHAGRPIGAETVMQ</sequence>
<dbReference type="Proteomes" id="UP000000552">
    <property type="component" value="Chromosome"/>
</dbReference>
<accession>Q98MS2</accession>
<protein>
    <submittedName>
        <fullName evidence="2">Mll0462 protein</fullName>
    </submittedName>
</protein>
<feature type="coiled-coil region" evidence="1">
    <location>
        <begin position="465"/>
        <end position="523"/>
    </location>
</feature>
<gene>
    <name evidence="2" type="ordered locus">mll0462</name>
</gene>
<dbReference type="HOGENOM" id="CLU_019404_0_0_5"/>
<organism evidence="2 3">
    <name type="scientific">Mesorhizobium japonicum (strain LMG 29417 / CECT 9101 / MAFF 303099)</name>
    <name type="common">Mesorhizobium loti (strain MAFF 303099)</name>
    <dbReference type="NCBI Taxonomy" id="266835"/>
    <lineage>
        <taxon>Bacteria</taxon>
        <taxon>Pseudomonadati</taxon>
        <taxon>Pseudomonadota</taxon>
        <taxon>Alphaproteobacteria</taxon>
        <taxon>Hyphomicrobiales</taxon>
        <taxon>Phyllobacteriaceae</taxon>
        <taxon>Mesorhizobium</taxon>
    </lineage>
</organism>
<dbReference type="eggNOG" id="COG2268">
    <property type="taxonomic scope" value="Bacteria"/>
</dbReference>
<evidence type="ECO:0000313" key="3">
    <source>
        <dbReference type="Proteomes" id="UP000000552"/>
    </source>
</evidence>